<dbReference type="SMART" id="SM00065">
    <property type="entry name" value="GAF"/>
    <property type="match status" value="1"/>
</dbReference>
<keyword evidence="3" id="KW-1185">Reference proteome</keyword>
<gene>
    <name evidence="2" type="ORF">GCM10025866_14280</name>
</gene>
<dbReference type="InterPro" id="IPR003018">
    <property type="entry name" value="GAF"/>
</dbReference>
<dbReference type="EMBL" id="AP027731">
    <property type="protein sequence ID" value="BDZ45519.1"/>
    <property type="molecule type" value="Genomic_DNA"/>
</dbReference>
<name>A0ABN6XKX8_9MICO</name>
<dbReference type="Proteomes" id="UP001321498">
    <property type="component" value="Chromosome"/>
</dbReference>
<reference evidence="3" key="1">
    <citation type="journal article" date="2019" name="Int. J. Syst. Evol. Microbiol.">
        <title>The Global Catalogue of Microorganisms (GCM) 10K type strain sequencing project: providing services to taxonomists for standard genome sequencing and annotation.</title>
        <authorList>
            <consortium name="The Broad Institute Genomics Platform"/>
            <consortium name="The Broad Institute Genome Sequencing Center for Infectious Disease"/>
            <person name="Wu L."/>
            <person name="Ma J."/>
        </authorList>
    </citation>
    <scope>NUCLEOTIDE SEQUENCE [LARGE SCALE GENOMIC DNA]</scope>
    <source>
        <strain evidence="3">NBRC 108725</strain>
    </source>
</reference>
<organism evidence="2 3">
    <name type="scientific">Naasia aerilata</name>
    <dbReference type="NCBI Taxonomy" id="1162966"/>
    <lineage>
        <taxon>Bacteria</taxon>
        <taxon>Bacillati</taxon>
        <taxon>Actinomycetota</taxon>
        <taxon>Actinomycetes</taxon>
        <taxon>Micrococcales</taxon>
        <taxon>Microbacteriaceae</taxon>
        <taxon>Naasia</taxon>
    </lineage>
</organism>
<dbReference type="InterPro" id="IPR029016">
    <property type="entry name" value="GAF-like_dom_sf"/>
</dbReference>
<feature type="domain" description="GAF" evidence="1">
    <location>
        <begin position="231"/>
        <end position="372"/>
    </location>
</feature>
<sequence length="374" mass="40263">MSTGRRGADRVLLVGNGPAHGWGVASHQLSLPGALGRSFTRRTGRGCDVDFVGEELMSMGAAVPWLGNRDLEPYDLAVVVIGMSDAVRLTRLEDWERDLDALLRHLHSGLRKNVRTVIAGIQTVASVPPYRGLFAVAGQRHADRLNTVTARAVAATGRDVFLPMPEPTPELGRPFGSPRMYEGLADAMTATAAPLLDEVRAGEAERRESMAGAVKWRWAGAERVMQAAGTRGTPRLQALTQRAKEQFGVQLSAVTLLNDDRLWFAAASAGTPVSIPAELSYCVHALRTGAPLVVPNALSDERFRHNEFINLSHLPFYAGVPLHSLAGDPIGMFCLLAAQPRGARTVSLDALQAFAREAEAELQGLELEADLAAR</sequence>
<dbReference type="PANTHER" id="PTHR43102:SF2">
    <property type="entry name" value="GAF DOMAIN-CONTAINING PROTEIN"/>
    <property type="match status" value="1"/>
</dbReference>
<evidence type="ECO:0000313" key="3">
    <source>
        <dbReference type="Proteomes" id="UP001321498"/>
    </source>
</evidence>
<dbReference type="SUPFAM" id="SSF52266">
    <property type="entry name" value="SGNH hydrolase"/>
    <property type="match status" value="1"/>
</dbReference>
<protein>
    <recommendedName>
        <fullName evidence="1">GAF domain-containing protein</fullName>
    </recommendedName>
</protein>
<dbReference type="PANTHER" id="PTHR43102">
    <property type="entry name" value="SLR1143 PROTEIN"/>
    <property type="match status" value="1"/>
</dbReference>
<evidence type="ECO:0000259" key="1">
    <source>
        <dbReference type="SMART" id="SM00065"/>
    </source>
</evidence>
<dbReference type="Gene3D" id="3.30.450.40">
    <property type="match status" value="1"/>
</dbReference>
<evidence type="ECO:0000313" key="2">
    <source>
        <dbReference type="EMBL" id="BDZ45519.1"/>
    </source>
</evidence>
<proteinExistence type="predicted"/>
<dbReference type="SUPFAM" id="SSF55781">
    <property type="entry name" value="GAF domain-like"/>
    <property type="match status" value="1"/>
</dbReference>
<dbReference type="Pfam" id="PF01590">
    <property type="entry name" value="GAF"/>
    <property type="match status" value="1"/>
</dbReference>
<accession>A0ABN6XKX8</accession>